<proteinExistence type="predicted"/>
<organism evidence="1 2">
    <name type="scientific">Corchorus capsularis</name>
    <name type="common">Jute</name>
    <dbReference type="NCBI Taxonomy" id="210143"/>
    <lineage>
        <taxon>Eukaryota</taxon>
        <taxon>Viridiplantae</taxon>
        <taxon>Streptophyta</taxon>
        <taxon>Embryophyta</taxon>
        <taxon>Tracheophyta</taxon>
        <taxon>Spermatophyta</taxon>
        <taxon>Magnoliopsida</taxon>
        <taxon>eudicotyledons</taxon>
        <taxon>Gunneridae</taxon>
        <taxon>Pentapetalae</taxon>
        <taxon>rosids</taxon>
        <taxon>malvids</taxon>
        <taxon>Malvales</taxon>
        <taxon>Malvaceae</taxon>
        <taxon>Grewioideae</taxon>
        <taxon>Apeibeae</taxon>
        <taxon>Corchorus</taxon>
    </lineage>
</organism>
<evidence type="ECO:0000313" key="1">
    <source>
        <dbReference type="EMBL" id="OMO99896.1"/>
    </source>
</evidence>
<gene>
    <name evidence="1" type="ORF">CCACVL1_03558</name>
</gene>
<dbReference type="AlphaFoldDB" id="A0A1R3JYJ2"/>
<accession>A0A1R3JYJ2</accession>
<dbReference type="OrthoDB" id="1712543at2759"/>
<dbReference type="EMBL" id="AWWV01006758">
    <property type="protein sequence ID" value="OMO99896.1"/>
    <property type="molecule type" value="Genomic_DNA"/>
</dbReference>
<name>A0A1R3JYJ2_COCAP</name>
<sequence length="46" mass="5237">MTSKARYQRARPVIINPGLYHPKKSGAFFLGTYQVRTASKEQVRAL</sequence>
<evidence type="ECO:0000313" key="2">
    <source>
        <dbReference type="Proteomes" id="UP000188268"/>
    </source>
</evidence>
<dbReference type="Gramene" id="OMO99896">
    <property type="protein sequence ID" value="OMO99896"/>
    <property type="gene ID" value="CCACVL1_03558"/>
</dbReference>
<dbReference type="Proteomes" id="UP000188268">
    <property type="component" value="Unassembled WGS sequence"/>
</dbReference>
<keyword evidence="2" id="KW-1185">Reference proteome</keyword>
<protein>
    <submittedName>
        <fullName evidence="1">Uncharacterized protein</fullName>
    </submittedName>
</protein>
<comment type="caution">
    <text evidence="1">The sequence shown here is derived from an EMBL/GenBank/DDBJ whole genome shotgun (WGS) entry which is preliminary data.</text>
</comment>
<reference evidence="1 2" key="1">
    <citation type="submission" date="2013-09" db="EMBL/GenBank/DDBJ databases">
        <title>Corchorus capsularis genome sequencing.</title>
        <authorList>
            <person name="Alam M."/>
            <person name="Haque M.S."/>
            <person name="Islam M.S."/>
            <person name="Emdad E.M."/>
            <person name="Islam M.M."/>
            <person name="Ahmed B."/>
            <person name="Halim A."/>
            <person name="Hossen Q.M.M."/>
            <person name="Hossain M.Z."/>
            <person name="Ahmed R."/>
            <person name="Khan M.M."/>
            <person name="Islam R."/>
            <person name="Rashid M.M."/>
            <person name="Khan S.A."/>
            <person name="Rahman M.S."/>
            <person name="Alam M."/>
        </authorList>
    </citation>
    <scope>NUCLEOTIDE SEQUENCE [LARGE SCALE GENOMIC DNA]</scope>
    <source>
        <strain evidence="2">cv. CVL-1</strain>
        <tissue evidence="1">Whole seedling</tissue>
    </source>
</reference>